<dbReference type="InterPro" id="IPR011009">
    <property type="entry name" value="Kinase-like_dom_sf"/>
</dbReference>
<dbReference type="GO" id="GO:0010506">
    <property type="term" value="P:regulation of autophagy"/>
    <property type="evidence" value="ECO:0007669"/>
    <property type="project" value="InterPro"/>
</dbReference>
<accession>A0A3S0ZVX3</accession>
<dbReference type="EMBL" id="RQTK01000653">
    <property type="protein sequence ID" value="RUS76551.1"/>
    <property type="molecule type" value="Genomic_DNA"/>
</dbReference>
<feature type="domain" description="Protein kinase" evidence="1">
    <location>
        <begin position="1"/>
        <end position="151"/>
    </location>
</feature>
<dbReference type="Pfam" id="PF00069">
    <property type="entry name" value="Pkinase"/>
    <property type="match status" value="1"/>
</dbReference>
<dbReference type="STRING" id="188477.A0A3S0ZVX3"/>
<dbReference type="GO" id="GO:0005524">
    <property type="term" value="F:ATP binding"/>
    <property type="evidence" value="ECO:0007669"/>
    <property type="project" value="InterPro"/>
</dbReference>
<dbReference type="GO" id="GO:0006914">
    <property type="term" value="P:autophagy"/>
    <property type="evidence" value="ECO:0007669"/>
    <property type="project" value="UniProtKB-ARBA"/>
</dbReference>
<dbReference type="SUPFAM" id="SSF56112">
    <property type="entry name" value="Protein kinase-like (PK-like)"/>
    <property type="match status" value="1"/>
</dbReference>
<dbReference type="InterPro" id="IPR008271">
    <property type="entry name" value="Ser/Thr_kinase_AS"/>
</dbReference>
<dbReference type="PROSITE" id="PS50011">
    <property type="entry name" value="PROTEIN_KINASE_DOM"/>
    <property type="match status" value="1"/>
</dbReference>
<sequence length="151" mass="17474">METVDAYWIFTEFCAKGDLHGMLRSLDHRNILTRDYMRDVISGLQSLHDKFIAHADIKMKNILITDKNVAKIADFGFARQYSSSQALESVCNGTRDYWAPEMMEMAPSYSPFRADIYALGVTFAGVCERRPIKQKHDNIHYVVSKFRDNRQ</sequence>
<evidence type="ECO:0000313" key="3">
    <source>
        <dbReference type="Proteomes" id="UP000271974"/>
    </source>
</evidence>
<dbReference type="InterPro" id="IPR045269">
    <property type="entry name" value="Atg1-like"/>
</dbReference>
<keyword evidence="3" id="KW-1185">Reference proteome</keyword>
<organism evidence="2 3">
    <name type="scientific">Elysia chlorotica</name>
    <name type="common">Eastern emerald elysia</name>
    <name type="synonym">Sea slug</name>
    <dbReference type="NCBI Taxonomy" id="188477"/>
    <lineage>
        <taxon>Eukaryota</taxon>
        <taxon>Metazoa</taxon>
        <taxon>Spiralia</taxon>
        <taxon>Lophotrochozoa</taxon>
        <taxon>Mollusca</taxon>
        <taxon>Gastropoda</taxon>
        <taxon>Heterobranchia</taxon>
        <taxon>Euthyneura</taxon>
        <taxon>Panpulmonata</taxon>
        <taxon>Sacoglossa</taxon>
        <taxon>Placobranchoidea</taxon>
        <taxon>Plakobranchidae</taxon>
        <taxon>Elysia</taxon>
    </lineage>
</organism>
<dbReference type="PROSITE" id="PS00108">
    <property type="entry name" value="PROTEIN_KINASE_ST"/>
    <property type="match status" value="1"/>
</dbReference>
<name>A0A3S0ZVX3_ELYCH</name>
<dbReference type="Proteomes" id="UP000271974">
    <property type="component" value="Unassembled WGS sequence"/>
</dbReference>
<dbReference type="CDD" id="cd00180">
    <property type="entry name" value="PKc"/>
    <property type="match status" value="1"/>
</dbReference>
<comment type="caution">
    <text evidence="2">The sequence shown here is derived from an EMBL/GenBank/DDBJ whole genome shotgun (WGS) entry which is preliminary data.</text>
</comment>
<dbReference type="OrthoDB" id="5956925at2759"/>
<feature type="non-terminal residue" evidence="2">
    <location>
        <position position="151"/>
    </location>
</feature>
<dbReference type="GO" id="GO:0004674">
    <property type="term" value="F:protein serine/threonine kinase activity"/>
    <property type="evidence" value="ECO:0007669"/>
    <property type="project" value="InterPro"/>
</dbReference>
<dbReference type="InterPro" id="IPR000719">
    <property type="entry name" value="Prot_kinase_dom"/>
</dbReference>
<proteinExistence type="predicted"/>
<gene>
    <name evidence="2" type="ORF">EGW08_015683</name>
</gene>
<reference evidence="2 3" key="1">
    <citation type="submission" date="2019-01" db="EMBL/GenBank/DDBJ databases">
        <title>A draft genome assembly of the solar-powered sea slug Elysia chlorotica.</title>
        <authorList>
            <person name="Cai H."/>
            <person name="Li Q."/>
            <person name="Fang X."/>
            <person name="Li J."/>
            <person name="Curtis N.E."/>
            <person name="Altenburger A."/>
            <person name="Shibata T."/>
            <person name="Feng M."/>
            <person name="Maeda T."/>
            <person name="Schwartz J.A."/>
            <person name="Shigenobu S."/>
            <person name="Lundholm N."/>
            <person name="Nishiyama T."/>
            <person name="Yang H."/>
            <person name="Hasebe M."/>
            <person name="Li S."/>
            <person name="Pierce S.K."/>
            <person name="Wang J."/>
        </authorList>
    </citation>
    <scope>NUCLEOTIDE SEQUENCE [LARGE SCALE GENOMIC DNA]</scope>
    <source>
        <strain evidence="2">EC2010</strain>
        <tissue evidence="2">Whole organism of an adult</tissue>
    </source>
</reference>
<dbReference type="SMART" id="SM00220">
    <property type="entry name" value="S_TKc"/>
    <property type="match status" value="1"/>
</dbReference>
<dbReference type="PANTHER" id="PTHR24348">
    <property type="entry name" value="SERINE/THREONINE-PROTEIN KINASE UNC-51-RELATED"/>
    <property type="match status" value="1"/>
</dbReference>
<evidence type="ECO:0000313" key="2">
    <source>
        <dbReference type="EMBL" id="RUS76551.1"/>
    </source>
</evidence>
<dbReference type="AlphaFoldDB" id="A0A3S0ZVX3"/>
<dbReference type="Gene3D" id="1.10.510.10">
    <property type="entry name" value="Transferase(Phosphotransferase) domain 1"/>
    <property type="match status" value="1"/>
</dbReference>
<evidence type="ECO:0000259" key="1">
    <source>
        <dbReference type="PROSITE" id="PS50011"/>
    </source>
</evidence>
<protein>
    <recommendedName>
        <fullName evidence="1">Protein kinase domain-containing protein</fullName>
    </recommendedName>
</protein>
<dbReference type="GO" id="GO:0005737">
    <property type="term" value="C:cytoplasm"/>
    <property type="evidence" value="ECO:0007669"/>
    <property type="project" value="TreeGrafter"/>
</dbReference>